<keyword evidence="4" id="KW-0560">Oxidoreductase</keyword>
<comment type="caution">
    <text evidence="8">The sequence shown here is derived from an EMBL/GenBank/DDBJ whole genome shotgun (WGS) entry which is preliminary data.</text>
</comment>
<dbReference type="Pfam" id="PF03055">
    <property type="entry name" value="RPE65"/>
    <property type="match status" value="2"/>
</dbReference>
<dbReference type="GO" id="GO:0016121">
    <property type="term" value="P:carotene catabolic process"/>
    <property type="evidence" value="ECO:0007669"/>
    <property type="project" value="TreeGrafter"/>
</dbReference>
<dbReference type="OrthoDB" id="1069523at2759"/>
<dbReference type="GO" id="GO:0009570">
    <property type="term" value="C:chloroplast stroma"/>
    <property type="evidence" value="ECO:0007669"/>
    <property type="project" value="TreeGrafter"/>
</dbReference>
<feature type="region of interest" description="Disordered" evidence="7">
    <location>
        <begin position="1"/>
        <end position="94"/>
    </location>
</feature>
<evidence type="ECO:0000256" key="7">
    <source>
        <dbReference type="SAM" id="MobiDB-lite"/>
    </source>
</evidence>
<dbReference type="PANTHER" id="PTHR10543">
    <property type="entry name" value="BETA-CAROTENE DIOXYGENASE"/>
    <property type="match status" value="1"/>
</dbReference>
<dbReference type="InterPro" id="IPR004294">
    <property type="entry name" value="Carotenoid_Oase"/>
</dbReference>
<feature type="binding site" evidence="6">
    <location>
        <position position="496"/>
    </location>
    <ligand>
        <name>Fe cation</name>
        <dbReference type="ChEBI" id="CHEBI:24875"/>
        <note>catalytic</note>
    </ligand>
</feature>
<keyword evidence="9" id="KW-1185">Reference proteome</keyword>
<evidence type="ECO:0000256" key="4">
    <source>
        <dbReference type="ARBA" id="ARBA00022964"/>
    </source>
</evidence>
<comment type="cofactor">
    <cofactor evidence="6">
        <name>Fe(2+)</name>
        <dbReference type="ChEBI" id="CHEBI:29033"/>
    </cofactor>
    <text evidence="6">Binds 1 Fe(2+) ion per subunit.</text>
</comment>
<dbReference type="GO" id="GO:0046872">
    <property type="term" value="F:metal ion binding"/>
    <property type="evidence" value="ECO:0007669"/>
    <property type="project" value="UniProtKB-KW"/>
</dbReference>
<evidence type="ECO:0000256" key="2">
    <source>
        <dbReference type="ARBA" id="ARBA00022723"/>
    </source>
</evidence>
<dbReference type="PANTHER" id="PTHR10543:SF145">
    <property type="entry name" value="OS09G0321200 PROTEIN"/>
    <property type="match status" value="1"/>
</dbReference>
<feature type="binding site" evidence="6">
    <location>
        <position position="432"/>
    </location>
    <ligand>
        <name>Fe cation</name>
        <dbReference type="ChEBI" id="CHEBI:24875"/>
        <note>catalytic</note>
    </ligand>
</feature>
<dbReference type="EMBL" id="PQIB02000002">
    <property type="protein sequence ID" value="RLN35488.1"/>
    <property type="molecule type" value="Genomic_DNA"/>
</dbReference>
<keyword evidence="4" id="KW-0223">Dioxygenase</keyword>
<name>A0A3L6TD99_PANMI</name>
<accession>A0A3L6TD99</accession>
<keyword evidence="5 6" id="KW-0408">Iron</keyword>
<dbReference type="STRING" id="4540.A0A3L6TD99"/>
<protein>
    <submittedName>
        <fullName evidence="8">Carotenoid 9,10</fullName>
    </submittedName>
</protein>
<evidence type="ECO:0000313" key="9">
    <source>
        <dbReference type="Proteomes" id="UP000275267"/>
    </source>
</evidence>
<evidence type="ECO:0000256" key="5">
    <source>
        <dbReference type="ARBA" id="ARBA00023004"/>
    </source>
</evidence>
<comment type="similarity">
    <text evidence="1">Belongs to the carotenoid oxygenase family.</text>
</comment>
<gene>
    <name evidence="8" type="ORF">C2845_PM03G31600</name>
</gene>
<evidence type="ECO:0000256" key="1">
    <source>
        <dbReference type="ARBA" id="ARBA00006787"/>
    </source>
</evidence>
<feature type="binding site" evidence="6">
    <location>
        <position position="661"/>
    </location>
    <ligand>
        <name>Fe cation</name>
        <dbReference type="ChEBI" id="CHEBI:24875"/>
        <note>catalytic</note>
    </ligand>
</feature>
<evidence type="ECO:0000313" key="8">
    <source>
        <dbReference type="EMBL" id="RLN35488.1"/>
    </source>
</evidence>
<feature type="binding site" evidence="6">
    <location>
        <position position="383"/>
    </location>
    <ligand>
        <name>Fe cation</name>
        <dbReference type="ChEBI" id="CHEBI:24875"/>
        <note>catalytic</note>
    </ligand>
</feature>
<evidence type="ECO:0000256" key="6">
    <source>
        <dbReference type="PIRSR" id="PIRSR604294-1"/>
    </source>
</evidence>
<sequence>MAAQRRPAGHPRMVSQPKSPGPPRTEAMVARPCRQPPEGQQHRPQATSYQPRAKLPQRRPLITTGHRRRPRTAGHQPPSKRPLRRPPGGCDEEIGRVDKETIRSLQGKDTGLRDHGELRERGGCKSSVLCRVAETVTHCGIVIIITYTTAGLLAKKPLFGGLLEHLSSRMDEASKALKDVPQRFLDVLVDSTFKFTHQPLDPSESNFAPVDEIGEAIEIHQIEGAIPEDFPEGLYIRNGSNPLFGALHSTASIFGQSREIWVEGEGMLHALYFTKNSSGSWSVSYVNRYVQSETLRLERTRQKPCFLPAIEGDSAAIIAAYIFNFLRFGKVNKDISNTNVFEHAGRVFAVAENHLPQEICIENLNTGNTWDIGGEWDRAFTAHPKVAPGSGELITFGIDAKRPFLVIGVVSADGTKLKHRVDLKLQRCTLCHDIGVTLKHNIIMDVPLTINISRLIKGGQLIKFEKESYARIGVMPRYGDANSVIWFNVEPFCMFHLINCFEEGDEVVLQGLRSPDSLIPGPRLALNKHDSKISEPAEDDESMKQGTSDEFFFRLYQWRLNLRTKTVSGEYLTGTEDSLEFPMINNLYTGLRHSYAYAQVVDSLTSSYGNSEKVNPKYGGFAKLILDKRKNTEVHIIDAKRFEDAPVAKITMPQRVPYGFHGSFINR</sequence>
<reference evidence="9" key="1">
    <citation type="journal article" date="2019" name="Nat. Commun.">
        <title>The genome of broomcorn millet.</title>
        <authorList>
            <person name="Zou C."/>
            <person name="Miki D."/>
            <person name="Li D."/>
            <person name="Tang Q."/>
            <person name="Xiao L."/>
            <person name="Rajput S."/>
            <person name="Deng P."/>
            <person name="Jia W."/>
            <person name="Huang R."/>
            <person name="Zhang M."/>
            <person name="Sun Y."/>
            <person name="Hu J."/>
            <person name="Fu X."/>
            <person name="Schnable P.S."/>
            <person name="Li F."/>
            <person name="Zhang H."/>
            <person name="Feng B."/>
            <person name="Zhu X."/>
            <person name="Liu R."/>
            <person name="Schnable J.C."/>
            <person name="Zhu J.-K."/>
            <person name="Zhang H."/>
        </authorList>
    </citation>
    <scope>NUCLEOTIDE SEQUENCE [LARGE SCALE GENOMIC DNA]</scope>
</reference>
<proteinExistence type="inferred from homology"/>
<dbReference type="AlphaFoldDB" id="A0A3L6TD99"/>
<keyword evidence="3" id="KW-0809">Transit peptide</keyword>
<evidence type="ECO:0000256" key="3">
    <source>
        <dbReference type="ARBA" id="ARBA00022946"/>
    </source>
</evidence>
<keyword evidence="2 6" id="KW-0479">Metal-binding</keyword>
<dbReference type="Proteomes" id="UP000275267">
    <property type="component" value="Unassembled WGS sequence"/>
</dbReference>
<dbReference type="GO" id="GO:0010436">
    <property type="term" value="F:carotenoid dioxygenase activity"/>
    <property type="evidence" value="ECO:0007669"/>
    <property type="project" value="TreeGrafter"/>
</dbReference>
<organism evidence="8 9">
    <name type="scientific">Panicum miliaceum</name>
    <name type="common">Proso millet</name>
    <name type="synonym">Broomcorn millet</name>
    <dbReference type="NCBI Taxonomy" id="4540"/>
    <lineage>
        <taxon>Eukaryota</taxon>
        <taxon>Viridiplantae</taxon>
        <taxon>Streptophyta</taxon>
        <taxon>Embryophyta</taxon>
        <taxon>Tracheophyta</taxon>
        <taxon>Spermatophyta</taxon>
        <taxon>Magnoliopsida</taxon>
        <taxon>Liliopsida</taxon>
        <taxon>Poales</taxon>
        <taxon>Poaceae</taxon>
        <taxon>PACMAD clade</taxon>
        <taxon>Panicoideae</taxon>
        <taxon>Panicodae</taxon>
        <taxon>Paniceae</taxon>
        <taxon>Panicinae</taxon>
        <taxon>Panicum</taxon>
        <taxon>Panicum sect. Panicum</taxon>
    </lineage>
</organism>